<dbReference type="InterPro" id="IPR002328">
    <property type="entry name" value="ADH_Zn_CS"/>
</dbReference>
<evidence type="ECO:0000313" key="8">
    <source>
        <dbReference type="EMBL" id="KAJ5086811.1"/>
    </source>
</evidence>
<dbReference type="InterPro" id="IPR020843">
    <property type="entry name" value="ER"/>
</dbReference>
<protein>
    <submittedName>
        <fullName evidence="8">Polyketide synthase enoylreductase</fullName>
    </submittedName>
</protein>
<dbReference type="RefSeq" id="XP_056508936.1">
    <property type="nucleotide sequence ID" value="XM_056658643.1"/>
</dbReference>
<evidence type="ECO:0000256" key="5">
    <source>
        <dbReference type="ARBA" id="ARBA00023002"/>
    </source>
</evidence>
<keyword evidence="5" id="KW-0560">Oxidoreductase</keyword>
<dbReference type="Pfam" id="PF08240">
    <property type="entry name" value="ADH_N"/>
    <property type="match status" value="1"/>
</dbReference>
<dbReference type="PANTHER" id="PTHR43350:SF20">
    <property type="entry name" value="ENOYL REDUCTASE (ER) DOMAIN-CONTAINING PROTEIN"/>
    <property type="match status" value="1"/>
</dbReference>
<dbReference type="AlphaFoldDB" id="A0A9W9ERV5"/>
<evidence type="ECO:0000259" key="7">
    <source>
        <dbReference type="SMART" id="SM00829"/>
    </source>
</evidence>
<evidence type="ECO:0000256" key="6">
    <source>
        <dbReference type="RuleBase" id="RU361277"/>
    </source>
</evidence>
<dbReference type="CDD" id="cd08278">
    <property type="entry name" value="benzyl_alcohol_DH"/>
    <property type="match status" value="1"/>
</dbReference>
<dbReference type="InterPro" id="IPR013149">
    <property type="entry name" value="ADH-like_C"/>
</dbReference>
<dbReference type="PANTHER" id="PTHR43350">
    <property type="entry name" value="NAD-DEPENDENT ALCOHOL DEHYDROGENASE"/>
    <property type="match status" value="1"/>
</dbReference>
<evidence type="ECO:0000256" key="3">
    <source>
        <dbReference type="ARBA" id="ARBA00022723"/>
    </source>
</evidence>
<dbReference type="InterPro" id="IPR036291">
    <property type="entry name" value="NAD(P)-bd_dom_sf"/>
</dbReference>
<dbReference type="SUPFAM" id="SSF51735">
    <property type="entry name" value="NAD(P)-binding Rossmann-fold domains"/>
    <property type="match status" value="1"/>
</dbReference>
<name>A0A9W9ERV5_9EURO</name>
<dbReference type="PROSITE" id="PS00059">
    <property type="entry name" value="ADH_ZINC"/>
    <property type="match status" value="1"/>
</dbReference>
<dbReference type="Gene3D" id="3.40.50.720">
    <property type="entry name" value="NAD(P)-binding Rossmann-like Domain"/>
    <property type="match status" value="1"/>
</dbReference>
<evidence type="ECO:0000256" key="1">
    <source>
        <dbReference type="ARBA" id="ARBA00001947"/>
    </source>
</evidence>
<dbReference type="OrthoDB" id="1560166at2759"/>
<feature type="domain" description="Enoyl reductase (ER)" evidence="7">
    <location>
        <begin position="18"/>
        <end position="385"/>
    </location>
</feature>
<dbReference type="Proteomes" id="UP001141434">
    <property type="component" value="Unassembled WGS sequence"/>
</dbReference>
<organism evidence="8 9">
    <name type="scientific">Penicillium alfredii</name>
    <dbReference type="NCBI Taxonomy" id="1506179"/>
    <lineage>
        <taxon>Eukaryota</taxon>
        <taxon>Fungi</taxon>
        <taxon>Dikarya</taxon>
        <taxon>Ascomycota</taxon>
        <taxon>Pezizomycotina</taxon>
        <taxon>Eurotiomycetes</taxon>
        <taxon>Eurotiomycetidae</taxon>
        <taxon>Eurotiales</taxon>
        <taxon>Aspergillaceae</taxon>
        <taxon>Penicillium</taxon>
    </lineage>
</organism>
<reference evidence="8" key="2">
    <citation type="journal article" date="2023" name="IMA Fungus">
        <title>Comparative genomic study of the Penicillium genus elucidates a diverse pangenome and 15 lateral gene transfer events.</title>
        <authorList>
            <person name="Petersen C."/>
            <person name="Sorensen T."/>
            <person name="Nielsen M.R."/>
            <person name="Sondergaard T.E."/>
            <person name="Sorensen J.L."/>
            <person name="Fitzpatrick D.A."/>
            <person name="Frisvad J.C."/>
            <person name="Nielsen K.L."/>
        </authorList>
    </citation>
    <scope>NUCLEOTIDE SEQUENCE</scope>
    <source>
        <strain evidence="8">IBT 34128</strain>
    </source>
</reference>
<dbReference type="SMART" id="SM00829">
    <property type="entry name" value="PKS_ER"/>
    <property type="match status" value="1"/>
</dbReference>
<sequence>MIPEKQIPTKAFVVEKPGTPFELQDVVLDEVRENEVLVEMKYTGLCHTDLAVQQGVISLGDFPVVLGHEGAGIVRRIGTRVQDKTLREGDIVFLSFTSCYRDACTACHEGRTGFCRNFTEINFGGARGLSAADSPISLSGGDQRAVRAQFFGQSSLSKLAVVAETSIVKCPSESGITVADLEHLAPLGCGYLTGAGTVLNVLKTKPKTRFVVLGMGAVGLAAMLTARAQGVETIVAVDIVDAKLELAASLGASHTLNTKQQPDLVKGLRGLFSEGVDHILDTTGVIPLLEASVQALGHEGTLAIVGIAPVGSSLNINPRDILVSCKRILGVIEGNSNPALLLPYLINLYKQGKFPIDKFSKAYDADSMDQALKDLHTGKVIKPVIRWMDL</sequence>
<keyword evidence="9" id="KW-1185">Reference proteome</keyword>
<comment type="cofactor">
    <cofactor evidence="1 6">
        <name>Zn(2+)</name>
        <dbReference type="ChEBI" id="CHEBI:29105"/>
    </cofactor>
</comment>
<comment type="similarity">
    <text evidence="2 6">Belongs to the zinc-containing alcohol dehydrogenase family.</text>
</comment>
<keyword evidence="4 6" id="KW-0862">Zinc</keyword>
<evidence type="ECO:0000313" key="9">
    <source>
        <dbReference type="Proteomes" id="UP001141434"/>
    </source>
</evidence>
<comment type="caution">
    <text evidence="8">The sequence shown here is derived from an EMBL/GenBank/DDBJ whole genome shotgun (WGS) entry which is preliminary data.</text>
</comment>
<reference evidence="8" key="1">
    <citation type="submission" date="2022-11" db="EMBL/GenBank/DDBJ databases">
        <authorList>
            <person name="Petersen C."/>
        </authorList>
    </citation>
    <scope>NUCLEOTIDE SEQUENCE</scope>
    <source>
        <strain evidence="8">IBT 34128</strain>
    </source>
</reference>
<dbReference type="GeneID" id="81397812"/>
<dbReference type="GO" id="GO:0016491">
    <property type="term" value="F:oxidoreductase activity"/>
    <property type="evidence" value="ECO:0007669"/>
    <property type="project" value="UniProtKB-KW"/>
</dbReference>
<gene>
    <name evidence="8" type="ORF">NUU61_008118</name>
</gene>
<dbReference type="SUPFAM" id="SSF50129">
    <property type="entry name" value="GroES-like"/>
    <property type="match status" value="1"/>
</dbReference>
<dbReference type="InterPro" id="IPR013154">
    <property type="entry name" value="ADH-like_N"/>
</dbReference>
<dbReference type="Gene3D" id="3.90.180.10">
    <property type="entry name" value="Medium-chain alcohol dehydrogenases, catalytic domain"/>
    <property type="match status" value="1"/>
</dbReference>
<proteinExistence type="inferred from homology"/>
<dbReference type="Pfam" id="PF00107">
    <property type="entry name" value="ADH_zinc_N"/>
    <property type="match status" value="1"/>
</dbReference>
<accession>A0A9W9ERV5</accession>
<evidence type="ECO:0000256" key="4">
    <source>
        <dbReference type="ARBA" id="ARBA00022833"/>
    </source>
</evidence>
<evidence type="ECO:0000256" key="2">
    <source>
        <dbReference type="ARBA" id="ARBA00008072"/>
    </source>
</evidence>
<keyword evidence="3 6" id="KW-0479">Metal-binding</keyword>
<dbReference type="EMBL" id="JAPMSZ010000010">
    <property type="protein sequence ID" value="KAJ5086811.1"/>
    <property type="molecule type" value="Genomic_DNA"/>
</dbReference>
<dbReference type="GO" id="GO:0008270">
    <property type="term" value="F:zinc ion binding"/>
    <property type="evidence" value="ECO:0007669"/>
    <property type="project" value="InterPro"/>
</dbReference>
<dbReference type="InterPro" id="IPR011032">
    <property type="entry name" value="GroES-like_sf"/>
</dbReference>